<evidence type="ECO:0000259" key="19">
    <source>
        <dbReference type="Pfam" id="PF16484"/>
    </source>
</evidence>
<comment type="pathway">
    <text evidence="3">Lipid metabolism; fatty acid beta-oxidation.</text>
</comment>
<dbReference type="PANTHER" id="PTHR22589:SF31">
    <property type="entry name" value="CARNITINE O-PALMITOYLTRANSFERASE"/>
    <property type="match status" value="1"/>
</dbReference>
<keyword evidence="13" id="KW-0472">Membrane</keyword>
<keyword evidence="8" id="KW-0812">Transmembrane</keyword>
<comment type="subcellular location">
    <subcellularLocation>
        <location evidence="1">Membrane</location>
        <topology evidence="1">Multi-pass membrane protein</topology>
    </subcellularLocation>
    <subcellularLocation>
        <location evidence="2">Mitochondrion membrane</location>
    </subcellularLocation>
</comment>
<dbReference type="GO" id="GO:0006635">
    <property type="term" value="P:fatty acid beta-oxidation"/>
    <property type="evidence" value="ECO:0007669"/>
    <property type="project" value="UniProtKB-UniPathway"/>
</dbReference>
<dbReference type="PROSITE" id="PS00440">
    <property type="entry name" value="ACYLTRANSF_C_2"/>
    <property type="match status" value="1"/>
</dbReference>
<dbReference type="PROSITE" id="PS00439">
    <property type="entry name" value="ACYLTRANSF_C_1"/>
    <property type="match status" value="1"/>
</dbReference>
<evidence type="ECO:0000256" key="10">
    <source>
        <dbReference type="ARBA" id="ARBA00022989"/>
    </source>
</evidence>
<dbReference type="Proteomes" id="UP000663879">
    <property type="component" value="Unassembled WGS sequence"/>
</dbReference>
<keyword evidence="7 17" id="KW-0808">Transferase</keyword>
<feature type="domain" description="Carnitine O-palmitoyltransferase N-terminal" evidence="19">
    <location>
        <begin position="1"/>
        <end position="47"/>
    </location>
</feature>
<evidence type="ECO:0000256" key="17">
    <source>
        <dbReference type="RuleBase" id="RU003801"/>
    </source>
</evidence>
<dbReference type="InterPro" id="IPR000542">
    <property type="entry name" value="Carn_acyl_trans"/>
</dbReference>
<organism evidence="20 21">
    <name type="scientific">Brachionus calyciflorus</name>
    <dbReference type="NCBI Taxonomy" id="104777"/>
    <lineage>
        <taxon>Eukaryota</taxon>
        <taxon>Metazoa</taxon>
        <taxon>Spiralia</taxon>
        <taxon>Gnathifera</taxon>
        <taxon>Rotifera</taxon>
        <taxon>Eurotatoria</taxon>
        <taxon>Monogononta</taxon>
        <taxon>Pseudotrocha</taxon>
        <taxon>Ploima</taxon>
        <taxon>Brachionidae</taxon>
        <taxon>Brachionus</taxon>
    </lineage>
</organism>
<dbReference type="EMBL" id="CAJNOC010000541">
    <property type="protein sequence ID" value="CAF0774253.1"/>
    <property type="molecule type" value="Genomic_DNA"/>
</dbReference>
<protein>
    <recommendedName>
        <fullName evidence="5">carnitine O-palmitoyltransferase</fullName>
        <ecNumber evidence="5">2.3.1.21</ecNumber>
    </recommendedName>
</protein>
<evidence type="ECO:0000256" key="15">
    <source>
        <dbReference type="ARBA" id="ARBA00048480"/>
    </source>
</evidence>
<keyword evidence="10" id="KW-1133">Transmembrane helix</keyword>
<evidence type="ECO:0000256" key="9">
    <source>
        <dbReference type="ARBA" id="ARBA00022832"/>
    </source>
</evidence>
<evidence type="ECO:0000256" key="16">
    <source>
        <dbReference type="PIRSR" id="PIRSR600542-1"/>
    </source>
</evidence>
<keyword evidence="6" id="KW-0813">Transport</keyword>
<evidence type="ECO:0000259" key="18">
    <source>
        <dbReference type="Pfam" id="PF00755"/>
    </source>
</evidence>
<reference evidence="20" key="1">
    <citation type="submission" date="2021-02" db="EMBL/GenBank/DDBJ databases">
        <authorList>
            <person name="Nowell W R."/>
        </authorList>
    </citation>
    <scope>NUCLEOTIDE SEQUENCE</scope>
    <source>
        <strain evidence="20">Ploen Becks lab</strain>
    </source>
</reference>
<dbReference type="InterPro" id="IPR039551">
    <property type="entry name" value="Cho/carn_acyl_trans"/>
</dbReference>
<dbReference type="Gene3D" id="3.30.559.70">
    <property type="entry name" value="Choline/Carnitine o-acyltransferase, domain 2"/>
    <property type="match status" value="1"/>
</dbReference>
<evidence type="ECO:0000256" key="3">
    <source>
        <dbReference type="ARBA" id="ARBA00005005"/>
    </source>
</evidence>
<evidence type="ECO:0000256" key="1">
    <source>
        <dbReference type="ARBA" id="ARBA00004141"/>
    </source>
</evidence>
<dbReference type="Pfam" id="PF16484">
    <property type="entry name" value="CPT_N"/>
    <property type="match status" value="1"/>
</dbReference>
<keyword evidence="14 17" id="KW-0012">Acyltransferase</keyword>
<feature type="domain" description="Choline/carnitine acyltransferase" evidence="18">
    <location>
        <begin position="176"/>
        <end position="756"/>
    </location>
</feature>
<accession>A0A813QWV6</accession>
<sequence>MAEAHQGVAFTFTVTEDEGLHFSVSLEAFKAVVKSGYRSWRKQLARLINQVLNGLYPSHPLRGILIIALLTGLRHYKKIDLSFGAVDQIKLVIPKSLISSEDKAEFASTVLLASAGWLTGVVARRYALQALFSYHGWMYEERGKGTLKTKLWTGLVKILMGNNPKLYSYQSSLPKLPVPNVNDTINRYLRTVRPLLDDENYKRFEKEADDFKKGIGKRLQRYLILKSFIAPNYVSDWWEEYVYLRGRSPIMVNSNFYALDCIFRPPNCNQASRAANCIVAALMHRRNLENENIRPIMVQNTVPLCARQYERQFNTTRIPGEVTDKIVHYNDSKHVAVYCKGKWYKLYAYYHSKPLNAKELEIQLEKILNDESEASKGEMYLGGLTAGDRVPWAQARNSYFSKGINKTSLAAIEKAAFCVILDDETFEITANDTRDLDKFAHSILHGKGHDRWFDKSFNMIVSKNARVGLNVEHTWADAPVTGHMLECIIYHEYFTIGYDENGHSRGQCRYEELPDPVRLKWDFTPKLEEAIMSNYAIADKLLNDVDLHIYVHDSFGKGFSKKCKCSPDAFAQMALQLAYYKDTGRFHLTYEASMTRLFKEGRTETVRSCSIESREWVLSMLDETKTKAERVKLFKKACEFHVQQYRDAMTGKGVDRHLFTLYVVSRYLEVDTPFLKEILSEPWRLSTSQTPSNQTNLLDVDKLPEFKSCGGGFGPVADDGYGVSYVFSGEDTMFFHISSKRSCQTTDSYRFGENIKKTLEAIKDLFD</sequence>
<comment type="catalytic activity">
    <reaction evidence="15">
        <text>(R)-carnitine + hexadecanoyl-CoA = O-hexadecanoyl-(R)-carnitine + CoA</text>
        <dbReference type="Rhea" id="RHEA:12661"/>
        <dbReference type="ChEBI" id="CHEBI:16347"/>
        <dbReference type="ChEBI" id="CHEBI:17490"/>
        <dbReference type="ChEBI" id="CHEBI:57287"/>
        <dbReference type="ChEBI" id="CHEBI:57379"/>
        <dbReference type="EC" id="2.3.1.21"/>
    </reaction>
    <physiologicalReaction direction="left-to-right" evidence="15">
        <dbReference type="Rhea" id="RHEA:12662"/>
    </physiologicalReaction>
</comment>
<dbReference type="GO" id="GO:0004095">
    <property type="term" value="F:carnitine O-palmitoyltransferase activity"/>
    <property type="evidence" value="ECO:0007669"/>
    <property type="project" value="UniProtKB-EC"/>
</dbReference>
<evidence type="ECO:0000256" key="6">
    <source>
        <dbReference type="ARBA" id="ARBA00022448"/>
    </source>
</evidence>
<evidence type="ECO:0000313" key="20">
    <source>
        <dbReference type="EMBL" id="CAF0774253.1"/>
    </source>
</evidence>
<keyword evidence="21" id="KW-1185">Reference proteome</keyword>
<dbReference type="PANTHER" id="PTHR22589">
    <property type="entry name" value="CARNITINE O-ACYLTRANSFERASE"/>
    <property type="match status" value="1"/>
</dbReference>
<evidence type="ECO:0000256" key="13">
    <source>
        <dbReference type="ARBA" id="ARBA00023136"/>
    </source>
</evidence>
<evidence type="ECO:0000256" key="8">
    <source>
        <dbReference type="ARBA" id="ARBA00022692"/>
    </source>
</evidence>
<dbReference type="Pfam" id="PF00755">
    <property type="entry name" value="Carn_acyltransf"/>
    <property type="match status" value="1"/>
</dbReference>
<dbReference type="GO" id="GO:0009437">
    <property type="term" value="P:carnitine metabolic process"/>
    <property type="evidence" value="ECO:0007669"/>
    <property type="project" value="TreeGrafter"/>
</dbReference>
<evidence type="ECO:0000256" key="5">
    <source>
        <dbReference type="ARBA" id="ARBA00013243"/>
    </source>
</evidence>
<dbReference type="InterPro" id="IPR042231">
    <property type="entry name" value="Cho/carn_acyl_trans_2"/>
</dbReference>
<dbReference type="Gene3D" id="6.10.250.1760">
    <property type="match status" value="1"/>
</dbReference>
<dbReference type="Gene3D" id="3.30.559.10">
    <property type="entry name" value="Chloramphenicol acetyltransferase-like domain"/>
    <property type="match status" value="1"/>
</dbReference>
<evidence type="ECO:0000256" key="14">
    <source>
        <dbReference type="ARBA" id="ARBA00023315"/>
    </source>
</evidence>
<dbReference type="UniPathway" id="UPA00659"/>
<dbReference type="InterPro" id="IPR023213">
    <property type="entry name" value="CAT-like_dom_sf"/>
</dbReference>
<dbReference type="SUPFAM" id="SSF52777">
    <property type="entry name" value="CoA-dependent acyltransferases"/>
    <property type="match status" value="2"/>
</dbReference>
<dbReference type="EC" id="2.3.1.21" evidence="5"/>
<evidence type="ECO:0000256" key="2">
    <source>
        <dbReference type="ARBA" id="ARBA00004325"/>
    </source>
</evidence>
<dbReference type="FunFam" id="3.30.559.70:FF:000001">
    <property type="entry name" value="Carnitine O-palmitoyltransferase 1, liver isoform"/>
    <property type="match status" value="1"/>
</dbReference>
<evidence type="ECO:0000256" key="4">
    <source>
        <dbReference type="ARBA" id="ARBA00005232"/>
    </source>
</evidence>
<proteinExistence type="inferred from homology"/>
<evidence type="ECO:0000256" key="11">
    <source>
        <dbReference type="ARBA" id="ARBA00023098"/>
    </source>
</evidence>
<keyword evidence="9" id="KW-0276">Fatty acid metabolism</keyword>
<dbReference type="GO" id="GO:0031966">
    <property type="term" value="C:mitochondrial membrane"/>
    <property type="evidence" value="ECO:0007669"/>
    <property type="project" value="UniProtKB-SubCell"/>
</dbReference>
<comment type="similarity">
    <text evidence="4 17">Belongs to the carnitine/choline acetyltransferase family.</text>
</comment>
<dbReference type="FunFam" id="3.30.559.10:FF:000042">
    <property type="entry name" value="Carnitine Palmitoyl Transferase"/>
    <property type="match status" value="1"/>
</dbReference>
<dbReference type="InterPro" id="IPR032476">
    <property type="entry name" value="CPT_N"/>
</dbReference>
<gene>
    <name evidence="20" type="ORF">OXX778_LOCUS5117</name>
</gene>
<evidence type="ECO:0000256" key="12">
    <source>
        <dbReference type="ARBA" id="ARBA00023128"/>
    </source>
</evidence>
<name>A0A813QWV6_9BILA</name>
<evidence type="ECO:0000313" key="21">
    <source>
        <dbReference type="Proteomes" id="UP000663879"/>
    </source>
</evidence>
<comment type="caution">
    <text evidence="20">The sequence shown here is derived from an EMBL/GenBank/DDBJ whole genome shotgun (WGS) entry which is preliminary data.</text>
</comment>
<dbReference type="OrthoDB" id="240216at2759"/>
<evidence type="ECO:0000256" key="7">
    <source>
        <dbReference type="ARBA" id="ARBA00022679"/>
    </source>
</evidence>
<keyword evidence="12" id="KW-0496">Mitochondrion</keyword>
<dbReference type="AlphaFoldDB" id="A0A813QWV6"/>
<feature type="active site" description="Proton acceptor" evidence="16">
    <location>
        <position position="473"/>
    </location>
</feature>
<keyword evidence="11" id="KW-0443">Lipid metabolism</keyword>